<keyword evidence="3" id="KW-1185">Reference proteome</keyword>
<evidence type="ECO:0000313" key="3">
    <source>
        <dbReference type="Proteomes" id="UP000304912"/>
    </source>
</evidence>
<sequence length="139" mass="15494">MLDLLKKVSKGIYKPQASEKVQAALESPEGKEYTQFLMHGLLAQNYILNMKFKGKLSNKDFEELVKLAGTRDGVMQLSAHMVLSGVDAEKSFDGINMVSPEVVEDPDKLDPSIEKHLIEPEDPTKVESEHNPATIKKIN</sequence>
<dbReference type="AlphaFoldDB" id="A0A5B7YKG7"/>
<reference evidence="2 3" key="1">
    <citation type="submission" date="2019-04" db="EMBL/GenBank/DDBJ databases">
        <title>Salinimonas iocasae sp. nov., a halophilic bacterium isolated from the outer tube casing of tubeworms in Okinawa Trough.</title>
        <authorList>
            <person name="Zhang H."/>
            <person name="Wang H."/>
            <person name="Li C."/>
        </authorList>
    </citation>
    <scope>NUCLEOTIDE SEQUENCE [LARGE SCALE GENOMIC DNA]</scope>
    <source>
        <strain evidence="2 3">KX18D6</strain>
        <plasmid evidence="2 3">plas12</plasmid>
    </source>
</reference>
<protein>
    <submittedName>
        <fullName evidence="2">Uncharacterized protein</fullName>
    </submittedName>
</protein>
<geneLocation type="plasmid" evidence="2 3">
    <name>plas12</name>
</geneLocation>
<dbReference type="Proteomes" id="UP000304912">
    <property type="component" value="Plasmid plas12"/>
</dbReference>
<gene>
    <name evidence="2" type="ORF">FBQ74_17275</name>
</gene>
<organism evidence="2 3">
    <name type="scientific">Salinimonas iocasae</name>
    <dbReference type="NCBI Taxonomy" id="2572577"/>
    <lineage>
        <taxon>Bacteria</taxon>
        <taxon>Pseudomonadati</taxon>
        <taxon>Pseudomonadota</taxon>
        <taxon>Gammaproteobacteria</taxon>
        <taxon>Alteromonadales</taxon>
        <taxon>Alteromonadaceae</taxon>
        <taxon>Alteromonas/Salinimonas group</taxon>
        <taxon>Salinimonas</taxon>
    </lineage>
</organism>
<name>A0A5B7YKG7_9ALTE</name>
<evidence type="ECO:0000256" key="1">
    <source>
        <dbReference type="SAM" id="MobiDB-lite"/>
    </source>
</evidence>
<accession>A0A5B7YKG7</accession>
<dbReference type="RefSeq" id="WP_139758026.1">
    <property type="nucleotide sequence ID" value="NZ_CP039853.1"/>
</dbReference>
<feature type="region of interest" description="Disordered" evidence="1">
    <location>
        <begin position="102"/>
        <end position="139"/>
    </location>
</feature>
<feature type="compositionally biased region" description="Basic and acidic residues" evidence="1">
    <location>
        <begin position="105"/>
        <end position="130"/>
    </location>
</feature>
<evidence type="ECO:0000313" key="2">
    <source>
        <dbReference type="EMBL" id="QCZ95299.1"/>
    </source>
</evidence>
<dbReference type="EMBL" id="CP039853">
    <property type="protein sequence ID" value="QCZ95299.1"/>
    <property type="molecule type" value="Genomic_DNA"/>
</dbReference>
<proteinExistence type="predicted"/>
<dbReference type="OrthoDB" id="670210at2"/>
<dbReference type="KEGG" id="salk:FBQ74_17275"/>
<keyword evidence="2" id="KW-0614">Plasmid</keyword>